<organism evidence="1 2">
    <name type="scientific">Dermacentor silvarum</name>
    <name type="common">Tick</name>
    <dbReference type="NCBI Taxonomy" id="543639"/>
    <lineage>
        <taxon>Eukaryota</taxon>
        <taxon>Metazoa</taxon>
        <taxon>Ecdysozoa</taxon>
        <taxon>Arthropoda</taxon>
        <taxon>Chelicerata</taxon>
        <taxon>Arachnida</taxon>
        <taxon>Acari</taxon>
        <taxon>Parasitiformes</taxon>
        <taxon>Ixodida</taxon>
        <taxon>Ixodoidea</taxon>
        <taxon>Ixodidae</taxon>
        <taxon>Rhipicephalinae</taxon>
        <taxon>Dermacentor</taxon>
    </lineage>
</organism>
<keyword evidence="2" id="KW-1185">Reference proteome</keyword>
<comment type="caution">
    <text evidence="1">The sequence shown here is derived from an EMBL/GenBank/DDBJ whole genome shotgun (WGS) entry which is preliminary data.</text>
</comment>
<reference evidence="1" key="1">
    <citation type="submission" date="2020-05" db="EMBL/GenBank/DDBJ databases">
        <title>Large-scale comparative analyses of tick genomes elucidate their genetic diversity and vector capacities.</title>
        <authorList>
            <person name="Jia N."/>
            <person name="Wang J."/>
            <person name="Shi W."/>
            <person name="Du L."/>
            <person name="Sun Y."/>
            <person name="Zhan W."/>
            <person name="Jiang J."/>
            <person name="Wang Q."/>
            <person name="Zhang B."/>
            <person name="Ji P."/>
            <person name="Sakyi L.B."/>
            <person name="Cui X."/>
            <person name="Yuan T."/>
            <person name="Jiang B."/>
            <person name="Yang W."/>
            <person name="Lam T.T.-Y."/>
            <person name="Chang Q."/>
            <person name="Ding S."/>
            <person name="Wang X."/>
            <person name="Zhu J."/>
            <person name="Ruan X."/>
            <person name="Zhao L."/>
            <person name="Wei J."/>
            <person name="Que T."/>
            <person name="Du C."/>
            <person name="Cheng J."/>
            <person name="Dai P."/>
            <person name="Han X."/>
            <person name="Huang E."/>
            <person name="Gao Y."/>
            <person name="Liu J."/>
            <person name="Shao H."/>
            <person name="Ye R."/>
            <person name="Li L."/>
            <person name="Wei W."/>
            <person name="Wang X."/>
            <person name="Wang C."/>
            <person name="Yang T."/>
            <person name="Huo Q."/>
            <person name="Li W."/>
            <person name="Guo W."/>
            <person name="Chen H."/>
            <person name="Zhou L."/>
            <person name="Ni X."/>
            <person name="Tian J."/>
            <person name="Zhou Y."/>
            <person name="Sheng Y."/>
            <person name="Liu T."/>
            <person name="Pan Y."/>
            <person name="Xia L."/>
            <person name="Li J."/>
            <person name="Zhao F."/>
            <person name="Cao W."/>
        </authorList>
    </citation>
    <scope>NUCLEOTIDE SEQUENCE</scope>
    <source>
        <strain evidence="1">Dsil-2018</strain>
    </source>
</reference>
<proteinExistence type="predicted"/>
<evidence type="ECO:0000313" key="2">
    <source>
        <dbReference type="Proteomes" id="UP000821865"/>
    </source>
</evidence>
<dbReference type="Proteomes" id="UP000821865">
    <property type="component" value="Chromosome 4"/>
</dbReference>
<accession>A0ACB8D0U0</accession>
<sequence length="313" mass="34274">MCVNCFSVLENSQSLAQGNRLRVSLSSESANTFSGLAALAAVLYVTIFSSTLSCISDVVFICFQCTGNQNCFKAFLYWNAIDILINFVCDIALYYMVQSVTSEDETPTEVITTRSESYPKKVIAFTETLRLKPSLSYIVLVALFKVTVLAIFQQNAADHDDLGSSSYPQDASSSSMSRIAVWKALYAQHRSRLQTIRERALEMQSTSPAEESEPEQPRPATEAHPDLATPATESDKDGSAEFPKQQEDVGLSANPEHVPNEDVNSKALTSGTGHLGGVDLSSDLGNHQPNKDADANLSQRPRQFLNEKPSMSR</sequence>
<protein>
    <submittedName>
        <fullName evidence="1">Uncharacterized protein</fullName>
    </submittedName>
</protein>
<dbReference type="EMBL" id="CM023473">
    <property type="protein sequence ID" value="KAH7955007.1"/>
    <property type="molecule type" value="Genomic_DNA"/>
</dbReference>
<gene>
    <name evidence="1" type="ORF">HPB49_023904</name>
</gene>
<name>A0ACB8D0U0_DERSI</name>
<evidence type="ECO:0000313" key="1">
    <source>
        <dbReference type="EMBL" id="KAH7955007.1"/>
    </source>
</evidence>